<dbReference type="PROSITE" id="PS51257">
    <property type="entry name" value="PROKAR_LIPOPROTEIN"/>
    <property type="match status" value="1"/>
</dbReference>
<protein>
    <submittedName>
        <fullName evidence="1">Uncharacterized protein</fullName>
    </submittedName>
</protein>
<gene>
    <name evidence="1" type="ORF">C0V70_16135</name>
</gene>
<organism evidence="1 2">
    <name type="scientific">Bacteriovorax stolpii</name>
    <name type="common">Bdellovibrio stolpii</name>
    <dbReference type="NCBI Taxonomy" id="960"/>
    <lineage>
        <taxon>Bacteria</taxon>
        <taxon>Pseudomonadati</taxon>
        <taxon>Bdellovibrionota</taxon>
        <taxon>Bacteriovoracia</taxon>
        <taxon>Bacteriovoracales</taxon>
        <taxon>Bacteriovoracaceae</taxon>
        <taxon>Bacteriovorax</taxon>
    </lineage>
</organism>
<sequence>MKNLVLAIGFLFSAGSALACNPEAQFIGKVTEYKKVRIDQNMFDCSFKINYTDYRASMVCPLSESEASTTEFVDASCSLKDGDAVSGYLVVQDGQIVIE</sequence>
<dbReference type="Proteomes" id="UP000235584">
    <property type="component" value="Chromosome"/>
</dbReference>
<proteinExistence type="predicted"/>
<accession>A0A2K9NVR5</accession>
<evidence type="ECO:0000313" key="2">
    <source>
        <dbReference type="Proteomes" id="UP000235584"/>
    </source>
</evidence>
<keyword evidence="2" id="KW-1185">Reference proteome</keyword>
<reference evidence="1 2" key="1">
    <citation type="submission" date="2018-01" db="EMBL/GenBank/DDBJ databases">
        <title>Complete genome sequence of Bacteriovorax stolpii DSM12778.</title>
        <authorList>
            <person name="Tang B."/>
            <person name="Chang J."/>
        </authorList>
    </citation>
    <scope>NUCLEOTIDE SEQUENCE [LARGE SCALE GENOMIC DNA]</scope>
    <source>
        <strain evidence="1 2">DSM 12778</strain>
    </source>
</reference>
<dbReference type="KEGG" id="bsto:C0V70_16135"/>
<dbReference type="EMBL" id="CP025704">
    <property type="protein sequence ID" value="AUN99608.1"/>
    <property type="molecule type" value="Genomic_DNA"/>
</dbReference>
<name>A0A2K9NVR5_BACTC</name>
<dbReference type="AlphaFoldDB" id="A0A2K9NVR5"/>
<evidence type="ECO:0000313" key="1">
    <source>
        <dbReference type="EMBL" id="AUN99608.1"/>
    </source>
</evidence>
<dbReference type="RefSeq" id="WP_102244899.1">
    <property type="nucleotide sequence ID" value="NZ_CP025704.1"/>
</dbReference>